<proteinExistence type="inferred from homology"/>
<dbReference type="Proteomes" id="UP000235023">
    <property type="component" value="Unassembled WGS sequence"/>
</dbReference>
<keyword evidence="5" id="KW-1185">Reference proteome</keyword>
<feature type="domain" description="Isochorismatase-like" evidence="3">
    <location>
        <begin position="202"/>
        <end position="278"/>
    </location>
</feature>
<dbReference type="InterPro" id="IPR050272">
    <property type="entry name" value="Isochorismatase-like_hydrls"/>
</dbReference>
<name>A0A2J5HJA4_9EURO</name>
<comment type="similarity">
    <text evidence="1">Belongs to the isochorismatase family.</text>
</comment>
<dbReference type="PANTHER" id="PTHR43540">
    <property type="entry name" value="PEROXYUREIDOACRYLATE/UREIDOACRYLATE AMIDOHYDROLASE-RELATED"/>
    <property type="match status" value="1"/>
</dbReference>
<dbReference type="PANTHER" id="PTHR43540:SF9">
    <property type="entry name" value="FAMILY HYDROLASE, PUTATIVE (AFU_ORTHOLOGUE AFUA_2G08700)-RELATED"/>
    <property type="match status" value="1"/>
</dbReference>
<organism evidence="4 5">
    <name type="scientific">Aspergillus taichungensis</name>
    <dbReference type="NCBI Taxonomy" id="482145"/>
    <lineage>
        <taxon>Eukaryota</taxon>
        <taxon>Fungi</taxon>
        <taxon>Dikarya</taxon>
        <taxon>Ascomycota</taxon>
        <taxon>Pezizomycotina</taxon>
        <taxon>Eurotiomycetes</taxon>
        <taxon>Eurotiomycetidae</taxon>
        <taxon>Eurotiales</taxon>
        <taxon>Aspergillaceae</taxon>
        <taxon>Aspergillus</taxon>
        <taxon>Aspergillus subgen. Circumdati</taxon>
    </lineage>
</organism>
<dbReference type="InterPro" id="IPR000868">
    <property type="entry name" value="Isochorismatase-like_dom"/>
</dbReference>
<dbReference type="CDD" id="cd00431">
    <property type="entry name" value="cysteine_hydrolases"/>
    <property type="match status" value="1"/>
</dbReference>
<dbReference type="OrthoDB" id="167809at2759"/>
<keyword evidence="2 4" id="KW-0378">Hydrolase</keyword>
<evidence type="ECO:0000256" key="1">
    <source>
        <dbReference type="ARBA" id="ARBA00006336"/>
    </source>
</evidence>
<dbReference type="SUPFAM" id="SSF52499">
    <property type="entry name" value="Isochorismatase-like hydrolases"/>
    <property type="match status" value="1"/>
</dbReference>
<dbReference type="AlphaFoldDB" id="A0A2J5HJA4"/>
<protein>
    <submittedName>
        <fullName evidence="4">Isochorismatase hydrolase</fullName>
    </submittedName>
</protein>
<evidence type="ECO:0000256" key="2">
    <source>
        <dbReference type="ARBA" id="ARBA00022801"/>
    </source>
</evidence>
<dbReference type="Pfam" id="PF00857">
    <property type="entry name" value="Isochorismatase"/>
    <property type="match status" value="1"/>
</dbReference>
<dbReference type="EMBL" id="KZ559601">
    <property type="protein sequence ID" value="PLN77172.1"/>
    <property type="molecule type" value="Genomic_DNA"/>
</dbReference>
<evidence type="ECO:0000313" key="5">
    <source>
        <dbReference type="Proteomes" id="UP000235023"/>
    </source>
</evidence>
<evidence type="ECO:0000313" key="4">
    <source>
        <dbReference type="EMBL" id="PLN77172.1"/>
    </source>
</evidence>
<dbReference type="Gene3D" id="3.40.50.850">
    <property type="entry name" value="Isochorismatase-like"/>
    <property type="match status" value="1"/>
</dbReference>
<gene>
    <name evidence="4" type="ORF">BDW42DRAFT_177360</name>
</gene>
<accession>A0A2J5HJA4</accession>
<sequence length="302" mass="32447">MTITTKLGHDPSNYWTYDGETRTIDLTRGTGDPTQHVTLQTTTNPIRVNPATTALVIIDMQNYFLSPALRPPTNGANTLSAGQHAAANLLTNAIPGARAHGISVVWLNWGLSEEDLRTMPPAIVRTMGRYNAGATCADANDMVRVKDPLVYRGLGEDLGSVTLEDGTVVKGGRVLMLDTWNAGLYGDLDEEYRSHAGGSRNADVVVYKDRMSGLWGSGTQLERHLLERGITTLLFAGVNTDQCVGSTLTDAFSKGYDCVLVRDGTATTSPAAASEAWEYNCTNSWGFVMTCEALSAGSQPPK</sequence>
<evidence type="ECO:0000259" key="3">
    <source>
        <dbReference type="Pfam" id="PF00857"/>
    </source>
</evidence>
<reference evidence="5" key="1">
    <citation type="submission" date="2017-12" db="EMBL/GenBank/DDBJ databases">
        <authorList>
            <consortium name="DOE Joint Genome Institute"/>
            <person name="Mondo S.J."/>
            <person name="Kjaerbolling I."/>
            <person name="Vesth T.C."/>
            <person name="Frisvad J.C."/>
            <person name="Nybo J.L."/>
            <person name="Theobald S."/>
            <person name="Kuo A."/>
            <person name="Bowyer P."/>
            <person name="Matsuda Y."/>
            <person name="Lyhne E.K."/>
            <person name="Kogle M.E."/>
            <person name="Clum A."/>
            <person name="Lipzen A."/>
            <person name="Salamov A."/>
            <person name="Ngan C.Y."/>
            <person name="Daum C."/>
            <person name="Chiniquy J."/>
            <person name="Barry K."/>
            <person name="LaButti K."/>
            <person name="Haridas S."/>
            <person name="Simmons B.A."/>
            <person name="Magnuson J.K."/>
            <person name="Mortensen U.H."/>
            <person name="Larsen T.O."/>
            <person name="Grigoriev I.V."/>
            <person name="Baker S.E."/>
            <person name="Andersen M.R."/>
            <person name="Nordberg H.P."/>
            <person name="Cantor M.N."/>
            <person name="Hua S.X."/>
        </authorList>
    </citation>
    <scope>NUCLEOTIDE SEQUENCE [LARGE SCALE GENOMIC DNA]</scope>
    <source>
        <strain evidence="5">IBT 19404</strain>
    </source>
</reference>
<dbReference type="GO" id="GO:0016787">
    <property type="term" value="F:hydrolase activity"/>
    <property type="evidence" value="ECO:0007669"/>
    <property type="project" value="UniProtKB-KW"/>
</dbReference>
<dbReference type="InterPro" id="IPR036380">
    <property type="entry name" value="Isochorismatase-like_sf"/>
</dbReference>